<dbReference type="Proteomes" id="UP000654918">
    <property type="component" value="Unassembled WGS sequence"/>
</dbReference>
<dbReference type="InterPro" id="IPR027417">
    <property type="entry name" value="P-loop_NTPase"/>
</dbReference>
<dbReference type="PROSITE" id="PS51194">
    <property type="entry name" value="HELICASE_CTER"/>
    <property type="match status" value="1"/>
</dbReference>
<keyword evidence="6" id="KW-1185">Reference proteome</keyword>
<dbReference type="SMART" id="SM00490">
    <property type="entry name" value="HELICc"/>
    <property type="match status" value="1"/>
</dbReference>
<dbReference type="GO" id="GO:0000724">
    <property type="term" value="P:double-strand break repair via homologous recombination"/>
    <property type="evidence" value="ECO:0007669"/>
    <property type="project" value="TreeGrafter"/>
</dbReference>
<dbReference type="InterPro" id="IPR001650">
    <property type="entry name" value="Helicase_C-like"/>
</dbReference>
<evidence type="ECO:0000313" key="5">
    <source>
        <dbReference type="EMBL" id="KAF6804812.1"/>
    </source>
</evidence>
<evidence type="ECO:0000259" key="4">
    <source>
        <dbReference type="PROSITE" id="PS51194"/>
    </source>
</evidence>
<accession>A0A8H6MPY5</accession>
<evidence type="ECO:0000256" key="1">
    <source>
        <dbReference type="ARBA" id="ARBA00005446"/>
    </source>
</evidence>
<feature type="domain" description="Helicase C-terminal" evidence="4">
    <location>
        <begin position="1"/>
        <end position="126"/>
    </location>
</feature>
<sequence>MAKALGCAAFDSSIGTTESKASRLEAWRRGDGAEGSVIVATKALGLGIDVADVRLVVHAGMPRRLRDFVQESGRAGRDGQASRSVVVCSRGIMEEEEANQREEWTRRFVSGEVCRRMILDKVMDGRVDRSGCEEGEKACEICQQKVSDVWDGDWDWDEGESESEGERIRAAFETSQQTGRFHQWRAREERRQLDEEAETFKGQLAQWVGRCTYCGIRGREDEEHIFKNWPWRQEEMWVLTTKYKRDIEEAIFGKKMIFRSCFHCGLPPGWCQRWKASNEDGGRFAAVKGGSYQYKGVMIEMFAVAAVSLGRHTRRADGLGGQASSEKEVYEW</sequence>
<proteinExistence type="inferred from homology"/>
<evidence type="ECO:0000313" key="6">
    <source>
        <dbReference type="Proteomes" id="UP000654918"/>
    </source>
</evidence>
<reference evidence="5" key="1">
    <citation type="journal article" date="2020" name="Phytopathology">
        <title>Genome Sequence Resources of Colletotrichum truncatum, C. plurivorum, C. musicola, and C. sojae: Four Species Pathogenic to Soybean (Glycine max).</title>
        <authorList>
            <person name="Rogerio F."/>
            <person name="Boufleur T.R."/>
            <person name="Ciampi-Guillardi M."/>
            <person name="Sukno S.A."/>
            <person name="Thon M.R."/>
            <person name="Massola Junior N.S."/>
            <person name="Baroncelli R."/>
        </authorList>
    </citation>
    <scope>NUCLEOTIDE SEQUENCE</scope>
    <source>
        <strain evidence="5">LFN00145</strain>
    </source>
</reference>
<gene>
    <name evidence="5" type="ORF">CPLU01_16035</name>
</gene>
<dbReference type="Pfam" id="PF00271">
    <property type="entry name" value="Helicase_C"/>
    <property type="match status" value="1"/>
</dbReference>
<dbReference type="SUPFAM" id="SSF52540">
    <property type="entry name" value="P-loop containing nucleoside triphosphate hydrolases"/>
    <property type="match status" value="1"/>
</dbReference>
<dbReference type="GO" id="GO:0005694">
    <property type="term" value="C:chromosome"/>
    <property type="evidence" value="ECO:0007669"/>
    <property type="project" value="TreeGrafter"/>
</dbReference>
<evidence type="ECO:0000256" key="3">
    <source>
        <dbReference type="ARBA" id="ARBA00034808"/>
    </source>
</evidence>
<dbReference type="Gene3D" id="3.40.50.300">
    <property type="entry name" value="P-loop containing nucleotide triphosphate hydrolases"/>
    <property type="match status" value="1"/>
</dbReference>
<dbReference type="AlphaFoldDB" id="A0A8H6MPY5"/>
<comment type="catalytic activity">
    <reaction evidence="2">
        <text>Couples ATP hydrolysis with the unwinding of duplex DNA by translocating in the 3'-5' direction.</text>
        <dbReference type="EC" id="5.6.2.4"/>
    </reaction>
</comment>
<organism evidence="5 6">
    <name type="scientific">Colletotrichum plurivorum</name>
    <dbReference type="NCBI Taxonomy" id="2175906"/>
    <lineage>
        <taxon>Eukaryota</taxon>
        <taxon>Fungi</taxon>
        <taxon>Dikarya</taxon>
        <taxon>Ascomycota</taxon>
        <taxon>Pezizomycotina</taxon>
        <taxon>Sordariomycetes</taxon>
        <taxon>Hypocreomycetidae</taxon>
        <taxon>Glomerellales</taxon>
        <taxon>Glomerellaceae</taxon>
        <taxon>Colletotrichum</taxon>
        <taxon>Colletotrichum orchidearum species complex</taxon>
    </lineage>
</organism>
<dbReference type="PANTHER" id="PTHR13710">
    <property type="entry name" value="DNA HELICASE RECQ FAMILY MEMBER"/>
    <property type="match status" value="1"/>
</dbReference>
<name>A0A8H6MPY5_9PEZI</name>
<dbReference type="EC" id="5.6.2.4" evidence="3"/>
<protein>
    <recommendedName>
        <fullName evidence="3">DNA 3'-5' helicase</fullName>
        <ecNumber evidence="3">5.6.2.4</ecNumber>
    </recommendedName>
</protein>
<dbReference type="GO" id="GO:0043138">
    <property type="term" value="F:3'-5' DNA helicase activity"/>
    <property type="evidence" value="ECO:0007669"/>
    <property type="project" value="UniProtKB-EC"/>
</dbReference>
<comment type="caution">
    <text evidence="5">The sequence shown here is derived from an EMBL/GenBank/DDBJ whole genome shotgun (WGS) entry which is preliminary data.</text>
</comment>
<dbReference type="GO" id="GO:0009378">
    <property type="term" value="F:four-way junction helicase activity"/>
    <property type="evidence" value="ECO:0007669"/>
    <property type="project" value="TreeGrafter"/>
</dbReference>
<evidence type="ECO:0000256" key="2">
    <source>
        <dbReference type="ARBA" id="ARBA00034617"/>
    </source>
</evidence>
<dbReference type="EMBL" id="WIGO01000787">
    <property type="protein sequence ID" value="KAF6804812.1"/>
    <property type="molecule type" value="Genomic_DNA"/>
</dbReference>
<dbReference type="PANTHER" id="PTHR13710:SF154">
    <property type="entry name" value="RECQ HELICASE, PUTATIVE (AFU_ORTHOLOGUE AFUA_6G14720)-RELATED"/>
    <property type="match status" value="1"/>
</dbReference>
<comment type="similarity">
    <text evidence="1">Belongs to the helicase family. RecQ subfamily.</text>
</comment>
<dbReference type="GO" id="GO:0005737">
    <property type="term" value="C:cytoplasm"/>
    <property type="evidence" value="ECO:0007669"/>
    <property type="project" value="TreeGrafter"/>
</dbReference>